<proteinExistence type="predicted"/>
<dbReference type="EMBL" id="CM001886">
    <property type="protein sequence ID" value="EOY16237.1"/>
    <property type="molecule type" value="Genomic_DNA"/>
</dbReference>
<evidence type="ECO:0000313" key="1">
    <source>
        <dbReference type="EMBL" id="EOY16237.1"/>
    </source>
</evidence>
<dbReference type="HOGENOM" id="CLU_2659525_0_0_1"/>
<keyword evidence="2" id="KW-1185">Reference proteome</keyword>
<organism evidence="1 2">
    <name type="scientific">Theobroma cacao</name>
    <name type="common">Cacao</name>
    <name type="synonym">Cocoa</name>
    <dbReference type="NCBI Taxonomy" id="3641"/>
    <lineage>
        <taxon>Eukaryota</taxon>
        <taxon>Viridiplantae</taxon>
        <taxon>Streptophyta</taxon>
        <taxon>Embryophyta</taxon>
        <taxon>Tracheophyta</taxon>
        <taxon>Spermatophyta</taxon>
        <taxon>Magnoliopsida</taxon>
        <taxon>eudicotyledons</taxon>
        <taxon>Gunneridae</taxon>
        <taxon>Pentapetalae</taxon>
        <taxon>rosids</taxon>
        <taxon>malvids</taxon>
        <taxon>Malvales</taxon>
        <taxon>Malvaceae</taxon>
        <taxon>Byttnerioideae</taxon>
        <taxon>Theobroma</taxon>
    </lineage>
</organism>
<dbReference type="Proteomes" id="UP000026915">
    <property type="component" value="Chromosome 8"/>
</dbReference>
<protein>
    <submittedName>
        <fullName evidence="1">Uncharacterized protein</fullName>
    </submittedName>
</protein>
<gene>
    <name evidence="1" type="ORF">TCM_035076</name>
</gene>
<dbReference type="AlphaFoldDB" id="A0A061FHT9"/>
<evidence type="ECO:0000313" key="2">
    <source>
        <dbReference type="Proteomes" id="UP000026915"/>
    </source>
</evidence>
<dbReference type="Gramene" id="EOY16237">
    <property type="protein sequence ID" value="EOY16237"/>
    <property type="gene ID" value="TCM_035076"/>
</dbReference>
<name>A0A061FHT9_THECC</name>
<reference evidence="1 2" key="1">
    <citation type="journal article" date="2013" name="Genome Biol.">
        <title>The genome sequence of the most widely cultivated cacao type and its use to identify candidate genes regulating pod color.</title>
        <authorList>
            <person name="Motamayor J.C."/>
            <person name="Mockaitis K."/>
            <person name="Schmutz J."/>
            <person name="Haiminen N."/>
            <person name="Iii D.L."/>
            <person name="Cornejo O."/>
            <person name="Findley S.D."/>
            <person name="Zheng P."/>
            <person name="Utro F."/>
            <person name="Royaert S."/>
            <person name="Saski C."/>
            <person name="Jenkins J."/>
            <person name="Podicheti R."/>
            <person name="Zhao M."/>
            <person name="Scheffler B.E."/>
            <person name="Stack J.C."/>
            <person name="Feltus F.A."/>
            <person name="Mustiga G.M."/>
            <person name="Amores F."/>
            <person name="Phillips W."/>
            <person name="Marelli J.P."/>
            <person name="May G.D."/>
            <person name="Shapiro H."/>
            <person name="Ma J."/>
            <person name="Bustamante C.D."/>
            <person name="Schnell R.J."/>
            <person name="Main D."/>
            <person name="Gilbert D."/>
            <person name="Parida L."/>
            <person name="Kuhn D.N."/>
        </authorList>
    </citation>
    <scope>NUCLEOTIDE SEQUENCE [LARGE SCALE GENOMIC DNA]</scope>
    <source>
        <strain evidence="2">cv. Matina 1-6</strain>
    </source>
</reference>
<accession>A0A061FHT9</accession>
<sequence length="76" mass="8883">MPSVAQEDRTCAILASAYGSNFRHLIRFTYLSQSNNFTNDLTYPSFFFFLVEELDLTYHFFVASYHKLRPNKGGLY</sequence>
<dbReference type="InParanoid" id="A0A061FHT9"/>